<sequence>TNSVIRLTQSRKIWRQTHRGFEPPLLVPPRTRDASSTAPHTGLAGTLSRRQRRRLGFKVDIPAGHGPLRPPFLLVQQSMLKPAADMKLMRGDILAALLPIVVALTPLAENMPSGSATKPGEVTKLFAASGRPC</sequence>
<organism evidence="2 3">
    <name type="scientific">Mycena chlorophos</name>
    <name type="common">Agaric fungus</name>
    <name type="synonym">Agaricus chlorophos</name>
    <dbReference type="NCBI Taxonomy" id="658473"/>
    <lineage>
        <taxon>Eukaryota</taxon>
        <taxon>Fungi</taxon>
        <taxon>Dikarya</taxon>
        <taxon>Basidiomycota</taxon>
        <taxon>Agaricomycotina</taxon>
        <taxon>Agaricomycetes</taxon>
        <taxon>Agaricomycetidae</taxon>
        <taxon>Agaricales</taxon>
        <taxon>Marasmiineae</taxon>
        <taxon>Mycenaceae</taxon>
        <taxon>Mycena</taxon>
    </lineage>
</organism>
<feature type="non-terminal residue" evidence="2">
    <location>
        <position position="1"/>
    </location>
</feature>
<evidence type="ECO:0000313" key="3">
    <source>
        <dbReference type="Proteomes" id="UP000815677"/>
    </source>
</evidence>
<proteinExistence type="predicted"/>
<evidence type="ECO:0000256" key="1">
    <source>
        <dbReference type="SAM" id="MobiDB-lite"/>
    </source>
</evidence>
<dbReference type="EMBL" id="DF843050">
    <property type="protein sequence ID" value="GAT47034.1"/>
    <property type="molecule type" value="Genomic_DNA"/>
</dbReference>
<dbReference type="Proteomes" id="UP000815677">
    <property type="component" value="Unassembled WGS sequence"/>
</dbReference>
<reference evidence="2" key="1">
    <citation type="submission" date="2014-09" db="EMBL/GenBank/DDBJ databases">
        <title>Genome sequence of the luminous mushroom Mycena chlorophos for searching fungal bioluminescence genes.</title>
        <authorList>
            <person name="Tanaka Y."/>
            <person name="Kasuga D."/>
            <person name="Oba Y."/>
            <person name="Hase S."/>
            <person name="Sato K."/>
            <person name="Oba Y."/>
            <person name="Sakakibara Y."/>
        </authorList>
    </citation>
    <scope>NUCLEOTIDE SEQUENCE</scope>
</reference>
<feature type="region of interest" description="Disordered" evidence="1">
    <location>
        <begin position="26"/>
        <end position="48"/>
    </location>
</feature>
<protein>
    <submittedName>
        <fullName evidence="2">Uncharacterized protein</fullName>
    </submittedName>
</protein>
<dbReference type="SUPFAM" id="SSF53187">
    <property type="entry name" value="Zn-dependent exopeptidases"/>
    <property type="match status" value="1"/>
</dbReference>
<accession>A0ABQ0L992</accession>
<gene>
    <name evidence="2" type="ORF">MCHLO_04522</name>
</gene>
<evidence type="ECO:0000313" key="2">
    <source>
        <dbReference type="EMBL" id="GAT47034.1"/>
    </source>
</evidence>
<name>A0ABQ0L992_MYCCL</name>
<keyword evidence="3" id="KW-1185">Reference proteome</keyword>